<dbReference type="RefSeq" id="WP_046103586.1">
    <property type="nucleotide sequence ID" value="NZ_JZEY01000054.1"/>
</dbReference>
<dbReference type="InterPro" id="IPR000653">
    <property type="entry name" value="DegT/StrS_aminotransferase"/>
</dbReference>
<comment type="caution">
    <text evidence="5">The sequence shown here is derived from an EMBL/GenBank/DDBJ whole genome shotgun (WGS) entry which is preliminary data.</text>
</comment>
<sequence length="375" mass="40994">MSDPVRLMRPYMTFEDVEEDFRAVFSSGQFTRGAHVDAFVKDIKHYTGADHAFLATSATTALWVALKCLGIVAGDEVAVADFSFPATANVVEDLGAIPVFVDVDLGTFNMSPADLAAKITPKTKAVIFVDALGNPTGLHEIQAVCRQHAIPLIEDAACAIGSTERGVRCGSIADITCFSFHPRKLLNTGEGGAITTNRADWADWLRVKLMHGADGMRGLGLDFVDYGYNFRLPELQAIMGRKQLAQLDAIVANRNAVRQAYVEQLAPIGFMPQRIGDDVLHNVQSLVFRVPENLDRDALVHYLKTKEIETTLGTYCQSGTTYFSKKYADVQPRAMQLEATTITVPCYEGVPVTRVCDEIIRFAQSPGRAKTPSNG</sequence>
<dbReference type="InterPro" id="IPR015422">
    <property type="entry name" value="PyrdxlP-dep_Trfase_small"/>
</dbReference>
<dbReference type="PANTHER" id="PTHR30244">
    <property type="entry name" value="TRANSAMINASE"/>
    <property type="match status" value="1"/>
</dbReference>
<proteinExistence type="inferred from homology"/>
<dbReference type="GO" id="GO:0030170">
    <property type="term" value="F:pyridoxal phosphate binding"/>
    <property type="evidence" value="ECO:0007669"/>
    <property type="project" value="TreeGrafter"/>
</dbReference>
<evidence type="ECO:0000256" key="2">
    <source>
        <dbReference type="PIRSR" id="PIRSR000390-1"/>
    </source>
</evidence>
<dbReference type="InterPro" id="IPR015421">
    <property type="entry name" value="PyrdxlP-dep_Trfase_major"/>
</dbReference>
<reference evidence="5 6" key="1">
    <citation type="submission" date="2015-03" db="EMBL/GenBank/DDBJ databases">
        <authorList>
            <person name="Hassan Y."/>
            <person name="Lepp D."/>
            <person name="Li X.-Z."/>
            <person name="Zhou T."/>
        </authorList>
    </citation>
    <scope>NUCLEOTIDE SEQUENCE [LARGE SCALE GENOMIC DNA]</scope>
    <source>
        <strain evidence="5 6">IPL18</strain>
    </source>
</reference>
<dbReference type="Pfam" id="PF01041">
    <property type="entry name" value="DegT_DnrJ_EryC1"/>
    <property type="match status" value="1"/>
</dbReference>
<dbReference type="GO" id="GO:0000271">
    <property type="term" value="P:polysaccharide biosynthetic process"/>
    <property type="evidence" value="ECO:0007669"/>
    <property type="project" value="TreeGrafter"/>
</dbReference>
<gene>
    <name evidence="5" type="ORF">VE26_02275</name>
</gene>
<dbReference type="InterPro" id="IPR015424">
    <property type="entry name" value="PyrdxlP-dep_Trfase"/>
</dbReference>
<dbReference type="Proteomes" id="UP000033649">
    <property type="component" value="Unassembled WGS sequence"/>
</dbReference>
<dbReference type="GO" id="GO:0008483">
    <property type="term" value="F:transaminase activity"/>
    <property type="evidence" value="ECO:0007669"/>
    <property type="project" value="TreeGrafter"/>
</dbReference>
<dbReference type="Gene3D" id="3.40.640.10">
    <property type="entry name" value="Type I PLP-dependent aspartate aminotransferase-like (Major domain)"/>
    <property type="match status" value="1"/>
</dbReference>
<accession>A0A0F5FKZ4</accession>
<keyword evidence="5" id="KW-0167">Capsid protein</keyword>
<keyword evidence="5" id="KW-0946">Virion</keyword>
<feature type="modified residue" description="N6-(pyridoxal phosphate)lysine" evidence="3">
    <location>
        <position position="184"/>
    </location>
</feature>
<dbReference type="STRING" id="429727.VE26_02275"/>
<dbReference type="Gene3D" id="3.90.1150.10">
    <property type="entry name" value="Aspartate Aminotransferase, domain 1"/>
    <property type="match status" value="1"/>
</dbReference>
<dbReference type="AlphaFoldDB" id="A0A0F5FKZ4"/>
<dbReference type="SUPFAM" id="SSF53383">
    <property type="entry name" value="PLP-dependent transferases"/>
    <property type="match status" value="1"/>
</dbReference>
<dbReference type="PIRSF" id="PIRSF000390">
    <property type="entry name" value="PLP_StrS"/>
    <property type="match status" value="1"/>
</dbReference>
<dbReference type="EMBL" id="JZEY01000054">
    <property type="protein sequence ID" value="KKB08897.1"/>
    <property type="molecule type" value="Genomic_DNA"/>
</dbReference>
<evidence type="ECO:0000256" key="1">
    <source>
        <dbReference type="ARBA" id="ARBA00037999"/>
    </source>
</evidence>
<feature type="active site" description="Proton acceptor" evidence="2">
    <location>
        <position position="184"/>
    </location>
</feature>
<dbReference type="CDD" id="cd00616">
    <property type="entry name" value="AHBA_syn"/>
    <property type="match status" value="1"/>
</dbReference>
<keyword evidence="6" id="KW-1185">Reference proteome</keyword>
<evidence type="ECO:0000256" key="4">
    <source>
        <dbReference type="RuleBase" id="RU004508"/>
    </source>
</evidence>
<protein>
    <submittedName>
        <fullName evidence="5">Spore coat protein</fullName>
    </submittedName>
</protein>
<dbReference type="OrthoDB" id="9768668at2"/>
<evidence type="ECO:0000256" key="3">
    <source>
        <dbReference type="PIRSR" id="PIRSR000390-2"/>
    </source>
</evidence>
<dbReference type="PANTHER" id="PTHR30244:SF34">
    <property type="entry name" value="DTDP-4-AMINO-4,6-DIDEOXYGALACTOSE TRANSAMINASE"/>
    <property type="match status" value="1"/>
</dbReference>
<keyword evidence="3 4" id="KW-0663">Pyridoxal phosphate</keyword>
<comment type="similarity">
    <text evidence="1 4">Belongs to the DegT/DnrJ/EryC1 family.</text>
</comment>
<evidence type="ECO:0000313" key="5">
    <source>
        <dbReference type="EMBL" id="KKB08897.1"/>
    </source>
</evidence>
<evidence type="ECO:0000313" key="6">
    <source>
        <dbReference type="Proteomes" id="UP000033649"/>
    </source>
</evidence>
<organism evidence="5 6">
    <name type="scientific">Devosia chinhatensis</name>
    <dbReference type="NCBI Taxonomy" id="429727"/>
    <lineage>
        <taxon>Bacteria</taxon>
        <taxon>Pseudomonadati</taxon>
        <taxon>Pseudomonadota</taxon>
        <taxon>Alphaproteobacteria</taxon>
        <taxon>Hyphomicrobiales</taxon>
        <taxon>Devosiaceae</taxon>
        <taxon>Devosia</taxon>
    </lineage>
</organism>
<dbReference type="PATRIC" id="fig|429727.3.peg.475"/>
<name>A0A0F5FKZ4_9HYPH</name>